<feature type="domain" description="Large ribosomal subunit protein uL10-like insertion" evidence="6">
    <location>
        <begin position="111"/>
        <end position="180"/>
    </location>
</feature>
<feature type="region of interest" description="Disordered" evidence="5">
    <location>
        <begin position="288"/>
        <end position="311"/>
    </location>
</feature>
<proteinExistence type="inferred from homology"/>
<dbReference type="InterPro" id="IPR043141">
    <property type="entry name" value="Ribosomal_uL10-like_sf"/>
</dbReference>
<organism evidence="8 9">
    <name type="scientific">Allomyces macrogynus (strain ATCC 38327)</name>
    <name type="common">Allomyces javanicus var. macrogynus</name>
    <dbReference type="NCBI Taxonomy" id="578462"/>
    <lineage>
        <taxon>Eukaryota</taxon>
        <taxon>Fungi</taxon>
        <taxon>Fungi incertae sedis</taxon>
        <taxon>Blastocladiomycota</taxon>
        <taxon>Blastocladiomycetes</taxon>
        <taxon>Blastocladiales</taxon>
        <taxon>Blastocladiaceae</taxon>
        <taxon>Allomyces</taxon>
    </lineage>
</organism>
<keyword evidence="3 4" id="KW-0687">Ribonucleoprotein</keyword>
<dbReference type="EMBL" id="GG745336">
    <property type="protein sequence ID" value="KNE60599.1"/>
    <property type="molecule type" value="Genomic_DNA"/>
</dbReference>
<dbReference type="GO" id="GO:0022625">
    <property type="term" value="C:cytosolic large ribosomal subunit"/>
    <property type="evidence" value="ECO:0007669"/>
    <property type="project" value="TreeGrafter"/>
</dbReference>
<dbReference type="Gene3D" id="3.30.70.1730">
    <property type="match status" value="1"/>
</dbReference>
<reference evidence="8 9" key="1">
    <citation type="submission" date="2009-11" db="EMBL/GenBank/DDBJ databases">
        <title>Annotation of Allomyces macrogynus ATCC 38327.</title>
        <authorList>
            <consortium name="The Broad Institute Genome Sequencing Platform"/>
            <person name="Russ C."/>
            <person name="Cuomo C."/>
            <person name="Burger G."/>
            <person name="Gray M.W."/>
            <person name="Holland P.W.H."/>
            <person name="King N."/>
            <person name="Lang F.B.F."/>
            <person name="Roger A.J."/>
            <person name="Ruiz-Trillo I."/>
            <person name="Young S.K."/>
            <person name="Zeng Q."/>
            <person name="Gargeya S."/>
            <person name="Fitzgerald M."/>
            <person name="Haas B."/>
            <person name="Abouelleil A."/>
            <person name="Alvarado L."/>
            <person name="Arachchi H.M."/>
            <person name="Berlin A."/>
            <person name="Chapman S.B."/>
            <person name="Gearin G."/>
            <person name="Goldberg J."/>
            <person name="Griggs A."/>
            <person name="Gujja S."/>
            <person name="Hansen M."/>
            <person name="Heiman D."/>
            <person name="Howarth C."/>
            <person name="Larimer J."/>
            <person name="Lui A."/>
            <person name="MacDonald P.J.P."/>
            <person name="McCowen C."/>
            <person name="Montmayeur A."/>
            <person name="Murphy C."/>
            <person name="Neiman D."/>
            <person name="Pearson M."/>
            <person name="Priest M."/>
            <person name="Roberts A."/>
            <person name="Saif S."/>
            <person name="Shea T."/>
            <person name="Sisk P."/>
            <person name="Stolte C."/>
            <person name="Sykes S."/>
            <person name="Wortman J."/>
            <person name="Nusbaum C."/>
            <person name="Birren B."/>
        </authorList>
    </citation>
    <scope>NUCLEOTIDE SEQUENCE [LARGE SCALE GENOMIC DNA]</scope>
    <source>
        <strain evidence="8 9">ATCC 38327</strain>
    </source>
</reference>
<dbReference type="OMA" id="DMNPFKL"/>
<dbReference type="VEuPathDB" id="FungiDB:AMAG_05979"/>
<dbReference type="SUPFAM" id="SSF160369">
    <property type="entry name" value="Ribosomal protein L10-like"/>
    <property type="match status" value="1"/>
</dbReference>
<evidence type="ECO:0000256" key="1">
    <source>
        <dbReference type="ARBA" id="ARBA00008889"/>
    </source>
</evidence>
<dbReference type="InterPro" id="IPR001790">
    <property type="entry name" value="Ribosomal_uL10"/>
</dbReference>
<evidence type="ECO:0000256" key="3">
    <source>
        <dbReference type="ARBA" id="ARBA00023274"/>
    </source>
</evidence>
<dbReference type="VEuPathDB" id="FungiDB:AMAG_09400"/>
<sequence>MSKGDARHKKADYFDKLAHLLESHKSIFVISVDNVGSNQMHQVRRKLRGQAQILMGKNTTVRRALRTLMADNPSYEKLLPHVRGNIGFVFTNEDLKTVRDAIVEDRVRAPAKAGAVAPVDVTVPGGNTGMEPGKTSFFQALGIPTKITKGMVEITTDYPLIKAGSKVGPSEATLLNMMNISPFTYGVNVTQVFNEGNTFHPSVLDIEESELLGHLLAGIRAIAAVSLAIGVPTVASVPHSLINAYKNVLSIALATEISFPLADAVKDRINNPEAYAAAAPAASEAAPAAAAAVVEEEEEEEDDDMGFGLFD</sequence>
<dbReference type="Gene3D" id="3.90.105.20">
    <property type="match status" value="1"/>
</dbReference>
<dbReference type="PIRSF" id="PIRSF039087">
    <property type="entry name" value="L10E"/>
    <property type="match status" value="1"/>
</dbReference>
<evidence type="ECO:0000313" key="9">
    <source>
        <dbReference type="Proteomes" id="UP000054350"/>
    </source>
</evidence>
<dbReference type="GO" id="GO:0000027">
    <property type="term" value="P:ribosomal large subunit assembly"/>
    <property type="evidence" value="ECO:0007669"/>
    <property type="project" value="TreeGrafter"/>
</dbReference>
<dbReference type="GO" id="GO:0002181">
    <property type="term" value="P:cytoplasmic translation"/>
    <property type="evidence" value="ECO:0007669"/>
    <property type="project" value="TreeGrafter"/>
</dbReference>
<evidence type="ECO:0000313" key="7">
    <source>
        <dbReference type="EMBL" id="KNE60599.1"/>
    </source>
</evidence>
<dbReference type="EMBL" id="GG745344">
    <property type="protein sequence ID" value="KNE64374.1"/>
    <property type="molecule type" value="Genomic_DNA"/>
</dbReference>
<dbReference type="PRINTS" id="PR00456">
    <property type="entry name" value="RIBOSOMALP2"/>
</dbReference>
<dbReference type="OrthoDB" id="10259902at2759"/>
<dbReference type="eggNOG" id="KOG0815">
    <property type="taxonomic scope" value="Eukaryota"/>
</dbReference>
<protein>
    <recommendedName>
        <fullName evidence="4">60S acidic ribosomal protein P0</fullName>
    </recommendedName>
</protein>
<dbReference type="InterPro" id="IPR050323">
    <property type="entry name" value="Ribosomal_protein_uL10"/>
</dbReference>
<dbReference type="STRING" id="578462.A0A0L0SPN6"/>
<dbReference type="Pfam" id="PF00466">
    <property type="entry name" value="Ribosomal_L10"/>
    <property type="match status" value="1"/>
</dbReference>
<dbReference type="PANTHER" id="PTHR45699">
    <property type="entry name" value="60S ACIDIC RIBOSOMAL PROTEIN P0"/>
    <property type="match status" value="1"/>
</dbReference>
<dbReference type="CDD" id="cd05795">
    <property type="entry name" value="Ribosomal_P0_L10e"/>
    <property type="match status" value="1"/>
</dbReference>
<dbReference type="AlphaFoldDB" id="A0A0L0SPN6"/>
<dbReference type="Proteomes" id="UP000054350">
    <property type="component" value="Unassembled WGS sequence"/>
</dbReference>
<comment type="function">
    <text evidence="4">Component of the ribosome, a large ribonucleoprotein complex responsible for the synthesis of proteins in the cell. The small ribosomal subunit (SSU) binds messenger RNAs (mRNAs) and translates the encoded message by selecting cognate aminoacyl-transfer RNA (tRNA) molecules. The large subunit (LSU) contains the ribosomal catalytic site termed the peptidyl transferase center (PTC), which catalyzes the formation of peptide bonds, thereby polymerizing the amino acids delivered by tRNAs into a polypeptide chain. The nascent polypeptides leave the ribosome through a tunnel in the LSU and interact with protein factors that function in enzymatic processing, targeting, and the membrane insertion of nascent chains at the exit of the ribosomal tunnel. uL10 forms part of the P stalk that participates in recruiting G proteins to the ribosome.</text>
</comment>
<dbReference type="InterPro" id="IPR001859">
    <property type="entry name" value="Ribosomal_P1/P2_euk"/>
</dbReference>
<dbReference type="GO" id="GO:0003735">
    <property type="term" value="F:structural constituent of ribosome"/>
    <property type="evidence" value="ECO:0007669"/>
    <property type="project" value="InterPro"/>
</dbReference>
<dbReference type="InterPro" id="IPR040637">
    <property type="entry name" value="Ribosomal_uL10-like_insert"/>
</dbReference>
<evidence type="ECO:0000313" key="8">
    <source>
        <dbReference type="EMBL" id="KNE64374.1"/>
    </source>
</evidence>
<evidence type="ECO:0000256" key="2">
    <source>
        <dbReference type="ARBA" id="ARBA00022980"/>
    </source>
</evidence>
<gene>
    <name evidence="7" type="ORF">AMAG_05979</name>
    <name evidence="8" type="ORF">AMAG_09400</name>
</gene>
<evidence type="ECO:0000256" key="5">
    <source>
        <dbReference type="SAM" id="MobiDB-lite"/>
    </source>
</evidence>
<comment type="similarity">
    <text evidence="1 4">Belongs to the universal ribosomal protein uL10 family.</text>
</comment>
<evidence type="ECO:0000256" key="4">
    <source>
        <dbReference type="PIRNR" id="PIRNR039087"/>
    </source>
</evidence>
<accession>A0A0L0SPN6</accession>
<evidence type="ECO:0000259" key="6">
    <source>
        <dbReference type="Pfam" id="PF17777"/>
    </source>
</evidence>
<keyword evidence="9" id="KW-1185">Reference proteome</keyword>
<dbReference type="GO" id="GO:0070180">
    <property type="term" value="F:large ribosomal subunit rRNA binding"/>
    <property type="evidence" value="ECO:0007669"/>
    <property type="project" value="TreeGrafter"/>
</dbReference>
<reference evidence="9" key="2">
    <citation type="submission" date="2009-11" db="EMBL/GenBank/DDBJ databases">
        <title>The Genome Sequence of Allomyces macrogynus strain ATCC 38327.</title>
        <authorList>
            <consortium name="The Broad Institute Genome Sequencing Platform"/>
            <person name="Russ C."/>
            <person name="Cuomo C."/>
            <person name="Shea T."/>
            <person name="Young S.K."/>
            <person name="Zeng Q."/>
            <person name="Koehrsen M."/>
            <person name="Haas B."/>
            <person name="Borodovsky M."/>
            <person name="Guigo R."/>
            <person name="Alvarado L."/>
            <person name="Berlin A."/>
            <person name="Borenstein D."/>
            <person name="Chen Z."/>
            <person name="Engels R."/>
            <person name="Freedman E."/>
            <person name="Gellesch M."/>
            <person name="Goldberg J."/>
            <person name="Griggs A."/>
            <person name="Gujja S."/>
            <person name="Heiman D."/>
            <person name="Hepburn T."/>
            <person name="Howarth C."/>
            <person name="Jen D."/>
            <person name="Larson L."/>
            <person name="Lewis B."/>
            <person name="Mehta T."/>
            <person name="Park D."/>
            <person name="Pearson M."/>
            <person name="Roberts A."/>
            <person name="Saif S."/>
            <person name="Shenoy N."/>
            <person name="Sisk P."/>
            <person name="Stolte C."/>
            <person name="Sykes S."/>
            <person name="Walk T."/>
            <person name="White J."/>
            <person name="Yandava C."/>
            <person name="Burger G."/>
            <person name="Gray M.W."/>
            <person name="Holland P.W.H."/>
            <person name="King N."/>
            <person name="Lang F.B.F."/>
            <person name="Roger A.J."/>
            <person name="Ruiz-Trillo I."/>
            <person name="Lander E."/>
            <person name="Nusbaum C."/>
        </authorList>
    </citation>
    <scope>NUCLEOTIDE SEQUENCE [LARGE SCALE GENOMIC DNA]</scope>
    <source>
        <strain evidence="9">ATCC 38327</strain>
    </source>
</reference>
<dbReference type="PANTHER" id="PTHR45699:SF3">
    <property type="entry name" value="LARGE RIBOSOMAL SUBUNIT PROTEIN UL10"/>
    <property type="match status" value="1"/>
</dbReference>
<dbReference type="InterPro" id="IPR043164">
    <property type="entry name" value="Ribosomal_uL10-like_insert_sf"/>
</dbReference>
<keyword evidence="2 4" id="KW-0689">Ribosomal protein</keyword>
<dbReference type="FunFam" id="3.90.105.20:FF:000001">
    <property type="entry name" value="60S acidic ribosomal protein P0"/>
    <property type="match status" value="1"/>
</dbReference>
<feature type="compositionally biased region" description="Acidic residues" evidence="5">
    <location>
        <begin position="294"/>
        <end position="305"/>
    </location>
</feature>
<dbReference type="Pfam" id="PF00428">
    <property type="entry name" value="Ribosomal_60s"/>
    <property type="match status" value="1"/>
</dbReference>
<dbReference type="InterPro" id="IPR030670">
    <property type="entry name" value="uL10_eukaryotes"/>
</dbReference>
<dbReference type="Pfam" id="PF17777">
    <property type="entry name" value="RL10P_insert"/>
    <property type="match status" value="1"/>
</dbReference>
<name>A0A0L0SPN6_ALLM3</name>